<dbReference type="Pfam" id="PF00332">
    <property type="entry name" value="Glyco_hydro_17"/>
    <property type="match status" value="1"/>
</dbReference>
<dbReference type="SUPFAM" id="SSF51445">
    <property type="entry name" value="(Trans)glycosidases"/>
    <property type="match status" value="1"/>
</dbReference>
<dbReference type="Gene3D" id="3.20.20.80">
    <property type="entry name" value="Glycosidases"/>
    <property type="match status" value="1"/>
</dbReference>
<evidence type="ECO:0000256" key="5">
    <source>
        <dbReference type="ARBA" id="ARBA00022622"/>
    </source>
</evidence>
<dbReference type="PANTHER" id="PTHR31044">
    <property type="entry name" value="BETA-1,3 GLUCANASE"/>
    <property type="match status" value="1"/>
</dbReference>
<reference evidence="12 13" key="1">
    <citation type="submission" date="2021-02" db="EMBL/GenBank/DDBJ databases">
        <title>Plant Genome Project.</title>
        <authorList>
            <person name="Zhang R.-G."/>
        </authorList>
    </citation>
    <scope>NUCLEOTIDE SEQUENCE [LARGE SCALE GENOMIC DNA]</scope>
    <source>
        <tissue evidence="12">Leaves</tissue>
    </source>
</reference>
<keyword evidence="6" id="KW-0732">Signal</keyword>
<keyword evidence="13" id="KW-1185">Reference proteome</keyword>
<dbReference type="EMBL" id="JAFEMO010000008">
    <property type="protein sequence ID" value="KAH7566689.1"/>
    <property type="molecule type" value="Genomic_DNA"/>
</dbReference>
<keyword evidence="5" id="KW-0472">Membrane</keyword>
<evidence type="ECO:0000256" key="1">
    <source>
        <dbReference type="ARBA" id="ARBA00000382"/>
    </source>
</evidence>
<comment type="caution">
    <text evidence="12">The sequence shown here is derived from an EMBL/GenBank/DDBJ whole genome shotgun (WGS) entry which is preliminary data.</text>
</comment>
<keyword evidence="5" id="KW-0325">Glycoprotein</keyword>
<keyword evidence="5" id="KW-0449">Lipoprotein</keyword>
<dbReference type="InterPro" id="IPR012946">
    <property type="entry name" value="X8"/>
</dbReference>
<dbReference type="Proteomes" id="UP000827721">
    <property type="component" value="Unassembled WGS sequence"/>
</dbReference>
<keyword evidence="8" id="KW-0326">Glycosidase</keyword>
<dbReference type="Pfam" id="PF07983">
    <property type="entry name" value="X8"/>
    <property type="match status" value="1"/>
</dbReference>
<proteinExistence type="inferred from homology"/>
<sequence length="482" mass="51714">MALAAGRRQQAATVSETGDFAENAEDGVVLPFLLSLFTGSYCATGQESIELLNLYYTTPEVVQASSHSDLPVAVSVSVKDLNEISTSVLMAESWLRTYVLAHYPANKVTTIVVGNDLLCQKDQEHNLGLILPCLRNIYYSVTRWGLEREIKVSPAFSSSCFRSDSTVSRDDMAEKVIKPLLQFLHTINSTYSINPPPMSSPSSDKTLTFVSSHLESIKKFGFLPVNKVNVLIHIPKKASKPLSRKLSDADSKIINPYPARPTPLPEISPLHSSIGYSIPATVASPQPPLSHSTSSPLPFSYPSAAPPPFSLPSDSPPPFSFPSAAPPTFSLPSDSPPPFSFPSGSPPPMPFSMAPQLPPDGLPASPPFGFLPPCNPVDNTLAPSPQAKGVVQSLWCVAKPSVPAETLQEAMDYACGEGGADCEEITPHGSCFNPDSLVAHASYAFNSYWQKTKRIGGTCSFGGTAMLINADPSYVHCRFVLS</sequence>
<dbReference type="PANTHER" id="PTHR31044:SF140">
    <property type="entry name" value="EXPRESSED PROTEIN"/>
    <property type="match status" value="1"/>
</dbReference>
<evidence type="ECO:0000256" key="6">
    <source>
        <dbReference type="ARBA" id="ARBA00022729"/>
    </source>
</evidence>
<feature type="compositionally biased region" description="Pro residues" evidence="10">
    <location>
        <begin position="334"/>
        <end position="365"/>
    </location>
</feature>
<feature type="domain" description="X8" evidence="11">
    <location>
        <begin position="394"/>
        <end position="479"/>
    </location>
</feature>
<evidence type="ECO:0000259" key="11">
    <source>
        <dbReference type="SMART" id="SM00768"/>
    </source>
</evidence>
<comment type="subcellular location">
    <subcellularLocation>
        <location evidence="2">Cell membrane</location>
        <topology evidence="2">Lipid-anchor</topology>
        <topology evidence="2">GPI-anchor</topology>
    </subcellularLocation>
</comment>
<keyword evidence="5" id="KW-0336">GPI-anchor</keyword>
<evidence type="ECO:0000313" key="12">
    <source>
        <dbReference type="EMBL" id="KAH7566689.1"/>
    </source>
</evidence>
<evidence type="ECO:0000256" key="10">
    <source>
        <dbReference type="SAM" id="MobiDB-lite"/>
    </source>
</evidence>
<protein>
    <recommendedName>
        <fullName evidence="4">glucan endo-1,3-beta-D-glucosidase</fullName>
        <ecNumber evidence="4">3.2.1.39</ecNumber>
    </recommendedName>
</protein>
<evidence type="ECO:0000256" key="4">
    <source>
        <dbReference type="ARBA" id="ARBA00012780"/>
    </source>
</evidence>
<comment type="similarity">
    <text evidence="3 9">Belongs to the glycosyl hydrolase 17 family.</text>
</comment>
<evidence type="ECO:0000256" key="2">
    <source>
        <dbReference type="ARBA" id="ARBA00004609"/>
    </source>
</evidence>
<evidence type="ECO:0000256" key="9">
    <source>
        <dbReference type="RuleBase" id="RU004335"/>
    </source>
</evidence>
<dbReference type="EC" id="3.2.1.39" evidence="4"/>
<accession>A0ABQ8HQR3</accession>
<dbReference type="InterPro" id="IPR017853">
    <property type="entry name" value="GH"/>
</dbReference>
<evidence type="ECO:0000313" key="13">
    <source>
        <dbReference type="Proteomes" id="UP000827721"/>
    </source>
</evidence>
<comment type="catalytic activity">
    <reaction evidence="1">
        <text>Hydrolysis of (1-&gt;3)-beta-D-glucosidic linkages in (1-&gt;3)-beta-D-glucans.</text>
        <dbReference type="EC" id="3.2.1.39"/>
    </reaction>
</comment>
<keyword evidence="7" id="KW-0378">Hydrolase</keyword>
<dbReference type="InterPro" id="IPR044788">
    <property type="entry name" value="X8_dom_prot"/>
</dbReference>
<gene>
    <name evidence="12" type="ORF">JRO89_XS08G0216900</name>
</gene>
<dbReference type="Gene3D" id="1.20.58.1040">
    <property type="match status" value="1"/>
</dbReference>
<organism evidence="12 13">
    <name type="scientific">Xanthoceras sorbifolium</name>
    <dbReference type="NCBI Taxonomy" id="99658"/>
    <lineage>
        <taxon>Eukaryota</taxon>
        <taxon>Viridiplantae</taxon>
        <taxon>Streptophyta</taxon>
        <taxon>Embryophyta</taxon>
        <taxon>Tracheophyta</taxon>
        <taxon>Spermatophyta</taxon>
        <taxon>Magnoliopsida</taxon>
        <taxon>eudicotyledons</taxon>
        <taxon>Gunneridae</taxon>
        <taxon>Pentapetalae</taxon>
        <taxon>rosids</taxon>
        <taxon>malvids</taxon>
        <taxon>Sapindales</taxon>
        <taxon>Sapindaceae</taxon>
        <taxon>Xanthoceroideae</taxon>
        <taxon>Xanthoceras</taxon>
    </lineage>
</organism>
<feature type="region of interest" description="Disordered" evidence="10">
    <location>
        <begin position="332"/>
        <end position="365"/>
    </location>
</feature>
<evidence type="ECO:0000256" key="3">
    <source>
        <dbReference type="ARBA" id="ARBA00008773"/>
    </source>
</evidence>
<dbReference type="InterPro" id="IPR000490">
    <property type="entry name" value="Glyco_hydro_17"/>
</dbReference>
<dbReference type="SMART" id="SM00768">
    <property type="entry name" value="X8"/>
    <property type="match status" value="1"/>
</dbReference>
<evidence type="ECO:0000256" key="7">
    <source>
        <dbReference type="ARBA" id="ARBA00022801"/>
    </source>
</evidence>
<name>A0ABQ8HQR3_9ROSI</name>
<evidence type="ECO:0000256" key="8">
    <source>
        <dbReference type="ARBA" id="ARBA00023295"/>
    </source>
</evidence>